<keyword evidence="9 11" id="KW-1133">Transmembrane helix</keyword>
<dbReference type="InterPro" id="IPR050398">
    <property type="entry name" value="HssS/ArlS-like"/>
</dbReference>
<dbReference type="SUPFAM" id="SSF46785">
    <property type="entry name" value="Winged helix' DNA-binding domain"/>
    <property type="match status" value="1"/>
</dbReference>
<dbReference type="RefSeq" id="WP_302049742.1">
    <property type="nucleotide sequence ID" value="NZ_JAMJEV010000019.1"/>
</dbReference>
<evidence type="ECO:0000256" key="3">
    <source>
        <dbReference type="ARBA" id="ARBA00012438"/>
    </source>
</evidence>
<evidence type="ECO:0000313" key="13">
    <source>
        <dbReference type="EMBL" id="MDO0825028.1"/>
    </source>
</evidence>
<dbReference type="EMBL" id="JAMJEV010000019">
    <property type="protein sequence ID" value="MDO0825028.1"/>
    <property type="molecule type" value="Genomic_DNA"/>
</dbReference>
<evidence type="ECO:0000256" key="6">
    <source>
        <dbReference type="ARBA" id="ARBA00022679"/>
    </source>
</evidence>
<keyword evidence="6" id="KW-0808">Transferase</keyword>
<dbReference type="PANTHER" id="PTHR45528">
    <property type="entry name" value="SENSOR HISTIDINE KINASE CPXA"/>
    <property type="match status" value="1"/>
</dbReference>
<keyword evidence="8" id="KW-0418">Kinase</keyword>
<evidence type="ECO:0000259" key="12">
    <source>
        <dbReference type="PROSITE" id="PS50885"/>
    </source>
</evidence>
<evidence type="ECO:0000256" key="8">
    <source>
        <dbReference type="ARBA" id="ARBA00022777"/>
    </source>
</evidence>
<comment type="caution">
    <text evidence="13">The sequence shown here is derived from an EMBL/GenBank/DDBJ whole genome shotgun (WGS) entry which is preliminary data.</text>
</comment>
<evidence type="ECO:0000256" key="9">
    <source>
        <dbReference type="ARBA" id="ARBA00022989"/>
    </source>
</evidence>
<evidence type="ECO:0000256" key="7">
    <source>
        <dbReference type="ARBA" id="ARBA00022692"/>
    </source>
</evidence>
<dbReference type="Pfam" id="PF17202">
    <property type="entry name" value="sCache_3_3"/>
    <property type="match status" value="1"/>
</dbReference>
<dbReference type="InterPro" id="IPR033463">
    <property type="entry name" value="sCache_3"/>
</dbReference>
<dbReference type="PANTHER" id="PTHR45528:SF10">
    <property type="entry name" value="METHYL-ACCEPTING CHEMOTAXIS PROTEIN"/>
    <property type="match status" value="1"/>
</dbReference>
<protein>
    <recommendedName>
        <fullName evidence="3">histidine kinase</fullName>
        <ecNumber evidence="3">2.7.13.3</ecNumber>
    </recommendedName>
</protein>
<dbReference type="Gene3D" id="6.10.340.10">
    <property type="match status" value="1"/>
</dbReference>
<keyword evidence="5" id="KW-0597">Phosphoprotein</keyword>
<evidence type="ECO:0000256" key="1">
    <source>
        <dbReference type="ARBA" id="ARBA00000085"/>
    </source>
</evidence>
<accession>A0ABT8QUJ5</accession>
<dbReference type="PROSITE" id="PS50885">
    <property type="entry name" value="HAMP"/>
    <property type="match status" value="1"/>
</dbReference>
<sequence>MRSLKHQILILLLGSLFLLAVCFLAVLGWYMKDRVVAATIIKAQTDLTTCGEIIDKAYPGSWSVQEGNLYKGTTKINLNNDLVDYLSRLSGDTVTIFLGDTRVATTVLGSNGERVIGTKVSANVAQTVLEDGQTYIGEANVVGQWHQSGYAPLRAENGNIIGIFYVGISHAYEQEIITRSLITMAVLGLALTILIALLTWFFIQRVIINPLHNIMLGTRDVATGHMTQKVKVSGAKEIEELEDAFNQMVEQFQSFTGEINRATSSNQESEPIEIDANTVTESIQSSEGVIQTAVTAEQEQKSEPDTAWFIAEEELPKGLNQTTLVQITQFLQANRRPLSSEDVAEGVKLTRVTVRRYLEFLEERGLLVSKLKYGIGRPVKLFIPS</sequence>
<dbReference type="EC" id="2.7.13.3" evidence="3"/>
<keyword evidence="7 11" id="KW-0812">Transmembrane</keyword>
<dbReference type="SUPFAM" id="SSF158472">
    <property type="entry name" value="HAMP domain-like"/>
    <property type="match status" value="1"/>
</dbReference>
<keyword evidence="4" id="KW-1003">Cell membrane</keyword>
<comment type="subcellular location">
    <subcellularLocation>
        <location evidence="2">Cell membrane</location>
        <topology evidence="2">Multi-pass membrane protein</topology>
    </subcellularLocation>
</comment>
<proteinExistence type="predicted"/>
<dbReference type="Proteomes" id="UP001176021">
    <property type="component" value="Unassembled WGS sequence"/>
</dbReference>
<gene>
    <name evidence="13" type="ORF">M8H41_19545</name>
</gene>
<evidence type="ECO:0000313" key="14">
    <source>
        <dbReference type="Proteomes" id="UP001176021"/>
    </source>
</evidence>
<reference evidence="13" key="1">
    <citation type="submission" date="2022-05" db="EMBL/GenBank/DDBJ databases">
        <title>Expanded diversity of anoxic marine methylotrophy in a Black Sea sulfate reducing microorganism.</title>
        <authorList>
            <person name="Fischer P.Q."/>
            <person name="Stams A.J.M."/>
            <person name="Villanueva L."/>
            <person name="Sousa D.Z."/>
        </authorList>
    </citation>
    <scope>NUCLEOTIDE SEQUENCE</scope>
    <source>
        <strain evidence="13">P130</strain>
    </source>
</reference>
<feature type="domain" description="HAMP" evidence="12">
    <location>
        <begin position="205"/>
        <end position="257"/>
    </location>
</feature>
<dbReference type="InterPro" id="IPR029151">
    <property type="entry name" value="Sensor-like_sf"/>
</dbReference>
<evidence type="ECO:0000256" key="4">
    <source>
        <dbReference type="ARBA" id="ARBA00022475"/>
    </source>
</evidence>
<keyword evidence="10 11" id="KW-0472">Membrane</keyword>
<evidence type="ECO:0000256" key="11">
    <source>
        <dbReference type="SAM" id="Phobius"/>
    </source>
</evidence>
<evidence type="ECO:0000256" key="5">
    <source>
        <dbReference type="ARBA" id="ARBA00022553"/>
    </source>
</evidence>
<organism evidence="13 14">
    <name type="scientific">Desulfosporosinus nitroreducens</name>
    <dbReference type="NCBI Taxonomy" id="2018668"/>
    <lineage>
        <taxon>Bacteria</taxon>
        <taxon>Bacillati</taxon>
        <taxon>Bacillota</taxon>
        <taxon>Clostridia</taxon>
        <taxon>Eubacteriales</taxon>
        <taxon>Desulfitobacteriaceae</taxon>
        <taxon>Desulfosporosinus</taxon>
    </lineage>
</organism>
<dbReference type="CDD" id="cd06225">
    <property type="entry name" value="HAMP"/>
    <property type="match status" value="1"/>
</dbReference>
<dbReference type="InterPro" id="IPR036390">
    <property type="entry name" value="WH_DNA-bd_sf"/>
</dbReference>
<evidence type="ECO:0000256" key="10">
    <source>
        <dbReference type="ARBA" id="ARBA00023136"/>
    </source>
</evidence>
<dbReference type="SMART" id="SM00304">
    <property type="entry name" value="HAMP"/>
    <property type="match status" value="1"/>
</dbReference>
<keyword evidence="14" id="KW-1185">Reference proteome</keyword>
<feature type="transmembrane region" description="Helical" evidence="11">
    <location>
        <begin position="181"/>
        <end position="203"/>
    </location>
</feature>
<name>A0ABT8QUJ5_9FIRM</name>
<evidence type="ECO:0000256" key="2">
    <source>
        <dbReference type="ARBA" id="ARBA00004651"/>
    </source>
</evidence>
<dbReference type="InterPro" id="IPR003660">
    <property type="entry name" value="HAMP_dom"/>
</dbReference>
<comment type="catalytic activity">
    <reaction evidence="1">
        <text>ATP + protein L-histidine = ADP + protein N-phospho-L-histidine.</text>
        <dbReference type="EC" id="2.7.13.3"/>
    </reaction>
</comment>
<dbReference type="Pfam" id="PF00672">
    <property type="entry name" value="HAMP"/>
    <property type="match status" value="1"/>
</dbReference>
<dbReference type="SUPFAM" id="SSF103190">
    <property type="entry name" value="Sensory domain-like"/>
    <property type="match status" value="1"/>
</dbReference>